<evidence type="ECO:0000313" key="2">
    <source>
        <dbReference type="Proteomes" id="UP000253606"/>
    </source>
</evidence>
<name>A0A2Z5FVP9_9BACT</name>
<dbReference type="KEGG" id="abas:ACPOL_1094"/>
<evidence type="ECO:0000313" key="1">
    <source>
        <dbReference type="EMBL" id="AXC10445.1"/>
    </source>
</evidence>
<dbReference type="Proteomes" id="UP000253606">
    <property type="component" value="Chromosome"/>
</dbReference>
<protein>
    <submittedName>
        <fullName evidence="1">Uncharacterized protein</fullName>
    </submittedName>
</protein>
<sequence length="37" mass="4244">MEGATRRVLTLDQWLVEGEALATFKLLALQSKRKELQ</sequence>
<keyword evidence="2" id="KW-1185">Reference proteome</keyword>
<dbReference type="EMBL" id="CP030840">
    <property type="protein sequence ID" value="AXC10445.1"/>
    <property type="molecule type" value="Genomic_DNA"/>
</dbReference>
<gene>
    <name evidence="1" type="ORF">ACPOL_1094</name>
</gene>
<reference evidence="1 2" key="1">
    <citation type="journal article" date="2018" name="Front. Microbiol.">
        <title>Hydrolytic Capabilities as a Key to Environmental Success: Chitinolytic and Cellulolytic Acidobacteria From Acidic Sub-arctic Soils and Boreal Peatlands.</title>
        <authorList>
            <person name="Belova S.E."/>
            <person name="Ravin N.V."/>
            <person name="Pankratov T.A."/>
            <person name="Rakitin A.L."/>
            <person name="Ivanova A.A."/>
            <person name="Beletsky A.V."/>
            <person name="Mardanov A.V."/>
            <person name="Sinninghe Damste J.S."/>
            <person name="Dedysh S.N."/>
        </authorList>
    </citation>
    <scope>NUCLEOTIDE SEQUENCE [LARGE SCALE GENOMIC DNA]</scope>
    <source>
        <strain evidence="1 2">SBC82</strain>
    </source>
</reference>
<organism evidence="1 2">
    <name type="scientific">Acidisarcina polymorpha</name>
    <dbReference type="NCBI Taxonomy" id="2211140"/>
    <lineage>
        <taxon>Bacteria</taxon>
        <taxon>Pseudomonadati</taxon>
        <taxon>Acidobacteriota</taxon>
        <taxon>Terriglobia</taxon>
        <taxon>Terriglobales</taxon>
        <taxon>Acidobacteriaceae</taxon>
        <taxon>Acidisarcina</taxon>
    </lineage>
</organism>
<accession>A0A2Z5FVP9</accession>
<dbReference type="AlphaFoldDB" id="A0A2Z5FVP9"/>
<proteinExistence type="predicted"/>